<evidence type="ECO:0000256" key="1">
    <source>
        <dbReference type="ARBA" id="ARBA00005915"/>
    </source>
</evidence>
<dbReference type="GO" id="GO:0004527">
    <property type="term" value="F:exonuclease activity"/>
    <property type="evidence" value="ECO:0007669"/>
    <property type="project" value="UniProtKB-KW"/>
</dbReference>
<dbReference type="Pfam" id="PF01368">
    <property type="entry name" value="DHH"/>
    <property type="match status" value="1"/>
</dbReference>
<dbReference type="Gene3D" id="3.90.1640.30">
    <property type="match status" value="1"/>
</dbReference>
<evidence type="ECO:0000259" key="8">
    <source>
        <dbReference type="Pfam" id="PF17768"/>
    </source>
</evidence>
<dbReference type="InterPro" id="IPR038763">
    <property type="entry name" value="DHH_sf"/>
</dbReference>
<dbReference type="InterPro" id="IPR001667">
    <property type="entry name" value="DDH_dom"/>
</dbReference>
<name>A0ABU2ZVB8_9ALTE</name>
<reference evidence="9 10" key="1">
    <citation type="submission" date="2023-09" db="EMBL/GenBank/DDBJ databases">
        <authorList>
            <person name="Rey-Velasco X."/>
        </authorList>
    </citation>
    <scope>NUCLEOTIDE SEQUENCE [LARGE SCALE GENOMIC DNA]</scope>
    <source>
        <strain evidence="9 10">P117</strain>
    </source>
</reference>
<proteinExistence type="inferred from homology"/>
<dbReference type="NCBIfam" id="TIGR00644">
    <property type="entry name" value="recJ"/>
    <property type="match status" value="1"/>
</dbReference>
<evidence type="ECO:0000256" key="5">
    <source>
        <dbReference type="ARBA" id="ARBA00022839"/>
    </source>
</evidence>
<evidence type="ECO:0000313" key="10">
    <source>
        <dbReference type="Proteomes" id="UP001253545"/>
    </source>
</evidence>
<dbReference type="Proteomes" id="UP001253545">
    <property type="component" value="Unassembled WGS sequence"/>
</dbReference>
<dbReference type="RefSeq" id="WP_311370115.1">
    <property type="nucleotide sequence ID" value="NZ_JAVRHX010000008.1"/>
</dbReference>
<dbReference type="InterPro" id="IPR051673">
    <property type="entry name" value="SSDNA_exonuclease_RecJ"/>
</dbReference>
<dbReference type="InterPro" id="IPR004610">
    <property type="entry name" value="RecJ"/>
</dbReference>
<comment type="similarity">
    <text evidence="1">Belongs to the RecJ family.</text>
</comment>
<keyword evidence="4" id="KW-0378">Hydrolase</keyword>
<evidence type="ECO:0000256" key="3">
    <source>
        <dbReference type="ARBA" id="ARBA00022722"/>
    </source>
</evidence>
<feature type="domain" description="RecJ OB" evidence="8">
    <location>
        <begin position="482"/>
        <end position="583"/>
    </location>
</feature>
<organism evidence="9 10">
    <name type="scientific">Glaciecola petra</name>
    <dbReference type="NCBI Taxonomy" id="3075602"/>
    <lineage>
        <taxon>Bacteria</taxon>
        <taxon>Pseudomonadati</taxon>
        <taxon>Pseudomonadota</taxon>
        <taxon>Gammaproteobacteria</taxon>
        <taxon>Alteromonadales</taxon>
        <taxon>Alteromonadaceae</taxon>
        <taxon>Glaciecola</taxon>
    </lineage>
</organism>
<evidence type="ECO:0000259" key="6">
    <source>
        <dbReference type="Pfam" id="PF01368"/>
    </source>
</evidence>
<feature type="domain" description="DHHA1" evidence="7">
    <location>
        <begin position="366"/>
        <end position="463"/>
    </location>
</feature>
<evidence type="ECO:0000259" key="7">
    <source>
        <dbReference type="Pfam" id="PF02272"/>
    </source>
</evidence>
<protein>
    <recommendedName>
        <fullName evidence="2">Single-stranded-DNA-specific exonuclease RecJ</fullName>
    </recommendedName>
</protein>
<dbReference type="Pfam" id="PF17768">
    <property type="entry name" value="RecJ_OB"/>
    <property type="match status" value="1"/>
</dbReference>
<dbReference type="PANTHER" id="PTHR30255:SF2">
    <property type="entry name" value="SINGLE-STRANDED-DNA-SPECIFIC EXONUCLEASE RECJ"/>
    <property type="match status" value="1"/>
</dbReference>
<dbReference type="SUPFAM" id="SSF64182">
    <property type="entry name" value="DHH phosphoesterases"/>
    <property type="match status" value="1"/>
</dbReference>
<dbReference type="Gene3D" id="3.10.310.30">
    <property type="match status" value="1"/>
</dbReference>
<dbReference type="Pfam" id="PF02272">
    <property type="entry name" value="DHHA1"/>
    <property type="match status" value="1"/>
</dbReference>
<accession>A0ABU2ZVB8</accession>
<gene>
    <name evidence="9" type="primary">recJ</name>
    <name evidence="9" type="ORF">RM552_17175</name>
</gene>
<comment type="caution">
    <text evidence="9">The sequence shown here is derived from an EMBL/GenBank/DDBJ whole genome shotgun (WGS) entry which is preliminary data.</text>
</comment>
<feature type="domain" description="DDH" evidence="6">
    <location>
        <begin position="82"/>
        <end position="242"/>
    </location>
</feature>
<dbReference type="InterPro" id="IPR041122">
    <property type="entry name" value="RecJ_OB"/>
</dbReference>
<evidence type="ECO:0000313" key="9">
    <source>
        <dbReference type="EMBL" id="MDT0596592.1"/>
    </source>
</evidence>
<sequence>MPQVIRRAQQQQNDVNPKVQSQYGTITERVLRHRGIFGSSQNHEEALEHLSTQAKYLKHYKSLKDVNRAAILLADCIKQQKQICIVGDFDADGATSTALCLLAFKAMAYYKVDYIVPNRFDYGYGLTKPVVDIAIEQGANVIITVDNGISSIEAVAYAKQHDVIVIITDHHLPAEALPEADAIVNPNQPGCDFESKNLAGVGVAFYLMSALKNVLEQQDYFSKLGWPVPNMAQFLDIVAVGTVADVVPLDSNNRILVHQGIQRIRSGKTRPGILALLNVTNRNHRRCSTSDIGFAIGPRLNAAGRLEDMSRGIECLVCDDANTAAQYAAELDGLNQSRREIEQSMRDDAERIFASTDINTEQLPSALIVYQADFHQGVVGIVAGRLKEKYYRPCVVFANEDNNYIKGSARSIEGIHIRDALVRVDSLAPDLIKKFGGHAMAAGLSIERSKLAEFEAVFNQVIGDAIATLTHGKPLVAAIYSDGDLSQDEMTLDNASLLKYSLPWGQAFEEPVFDSEFELIQQRIVGQSHLKMVVKKQDQVFDAIAFNVDTKKWPNDNVHAIKLAYKLDINEFRGQTSVQLLVSHIEALG</sequence>
<dbReference type="PANTHER" id="PTHR30255">
    <property type="entry name" value="SINGLE-STRANDED-DNA-SPECIFIC EXONUCLEASE RECJ"/>
    <property type="match status" value="1"/>
</dbReference>
<dbReference type="InterPro" id="IPR003156">
    <property type="entry name" value="DHHA1_dom"/>
</dbReference>
<dbReference type="EMBL" id="JAVRHX010000008">
    <property type="protein sequence ID" value="MDT0596592.1"/>
    <property type="molecule type" value="Genomic_DNA"/>
</dbReference>
<evidence type="ECO:0000256" key="4">
    <source>
        <dbReference type="ARBA" id="ARBA00022801"/>
    </source>
</evidence>
<keyword evidence="5 9" id="KW-0269">Exonuclease</keyword>
<keyword evidence="3" id="KW-0540">Nuclease</keyword>
<evidence type="ECO:0000256" key="2">
    <source>
        <dbReference type="ARBA" id="ARBA00019841"/>
    </source>
</evidence>
<keyword evidence="10" id="KW-1185">Reference proteome</keyword>